<name>G2Y0I1_BOTF4</name>
<evidence type="ECO:0000313" key="1">
    <source>
        <dbReference type="EMBL" id="CCD46146.1"/>
    </source>
</evidence>
<protein>
    <submittedName>
        <fullName evidence="1">Uncharacterized protein</fullName>
    </submittedName>
</protein>
<dbReference type="InParanoid" id="G2Y0I1"/>
<dbReference type="EMBL" id="FQ790281">
    <property type="protein sequence ID" value="CCD46146.1"/>
    <property type="molecule type" value="Genomic_DNA"/>
</dbReference>
<gene>
    <name evidence="1" type="ORF">BofuT4_uP116960.1</name>
</gene>
<dbReference type="HOGENOM" id="CLU_3368373_0_0_1"/>
<accession>G2Y0I1</accession>
<evidence type="ECO:0000313" key="2">
    <source>
        <dbReference type="Proteomes" id="UP000008177"/>
    </source>
</evidence>
<proteinExistence type="predicted"/>
<dbReference type="Proteomes" id="UP000008177">
    <property type="component" value="Unplaced contigs"/>
</dbReference>
<dbReference type="AlphaFoldDB" id="G2Y0I1"/>
<reference evidence="2" key="1">
    <citation type="journal article" date="2011" name="PLoS Genet.">
        <title>Genomic analysis of the necrotrophic fungal pathogens Sclerotinia sclerotiorum and Botrytis cinerea.</title>
        <authorList>
            <person name="Amselem J."/>
            <person name="Cuomo C.A."/>
            <person name="van Kan J.A."/>
            <person name="Viaud M."/>
            <person name="Benito E.P."/>
            <person name="Couloux A."/>
            <person name="Coutinho P.M."/>
            <person name="de Vries R.P."/>
            <person name="Dyer P.S."/>
            <person name="Fillinger S."/>
            <person name="Fournier E."/>
            <person name="Gout L."/>
            <person name="Hahn M."/>
            <person name="Kohn L."/>
            <person name="Lapalu N."/>
            <person name="Plummer K.M."/>
            <person name="Pradier J.M."/>
            <person name="Quevillon E."/>
            <person name="Sharon A."/>
            <person name="Simon A."/>
            <person name="ten Have A."/>
            <person name="Tudzynski B."/>
            <person name="Tudzynski P."/>
            <person name="Wincker P."/>
            <person name="Andrew M."/>
            <person name="Anthouard V."/>
            <person name="Beever R.E."/>
            <person name="Beffa R."/>
            <person name="Benoit I."/>
            <person name="Bouzid O."/>
            <person name="Brault B."/>
            <person name="Chen Z."/>
            <person name="Choquer M."/>
            <person name="Collemare J."/>
            <person name="Cotton P."/>
            <person name="Danchin E.G."/>
            <person name="Da Silva C."/>
            <person name="Gautier A."/>
            <person name="Giraud C."/>
            <person name="Giraud T."/>
            <person name="Gonzalez C."/>
            <person name="Grossetete S."/>
            <person name="Guldener U."/>
            <person name="Henrissat B."/>
            <person name="Howlett B.J."/>
            <person name="Kodira C."/>
            <person name="Kretschmer M."/>
            <person name="Lappartient A."/>
            <person name="Leroch M."/>
            <person name="Levis C."/>
            <person name="Mauceli E."/>
            <person name="Neuveglise C."/>
            <person name="Oeser B."/>
            <person name="Pearson M."/>
            <person name="Poulain J."/>
            <person name="Poussereau N."/>
            <person name="Quesneville H."/>
            <person name="Rascle C."/>
            <person name="Schumacher J."/>
            <person name="Segurens B."/>
            <person name="Sexton A."/>
            <person name="Silva E."/>
            <person name="Sirven C."/>
            <person name="Soanes D.M."/>
            <person name="Talbot N.J."/>
            <person name="Templeton M."/>
            <person name="Yandava C."/>
            <person name="Yarden O."/>
            <person name="Zeng Q."/>
            <person name="Rollins J.A."/>
            <person name="Lebrun M.H."/>
            <person name="Dickman M."/>
        </authorList>
    </citation>
    <scope>NUCLEOTIDE SEQUENCE [LARGE SCALE GENOMIC DNA]</scope>
    <source>
        <strain evidence="2">T4</strain>
    </source>
</reference>
<sequence>MPPKDSNNLTFARSQIELANVNVNARATRITLVGS</sequence>
<organism evidence="1 2">
    <name type="scientific">Botryotinia fuckeliana (strain T4)</name>
    <name type="common">Noble rot fungus</name>
    <name type="synonym">Botrytis cinerea</name>
    <dbReference type="NCBI Taxonomy" id="999810"/>
    <lineage>
        <taxon>Eukaryota</taxon>
        <taxon>Fungi</taxon>
        <taxon>Dikarya</taxon>
        <taxon>Ascomycota</taxon>
        <taxon>Pezizomycotina</taxon>
        <taxon>Leotiomycetes</taxon>
        <taxon>Helotiales</taxon>
        <taxon>Sclerotiniaceae</taxon>
        <taxon>Botrytis</taxon>
    </lineage>
</organism>